<evidence type="ECO:0008006" key="9">
    <source>
        <dbReference type="Google" id="ProtNLM"/>
    </source>
</evidence>
<dbReference type="InterPro" id="IPR003423">
    <property type="entry name" value="OMP_efflux"/>
</dbReference>
<dbReference type="SUPFAM" id="SSF56954">
    <property type="entry name" value="Outer membrane efflux proteins (OEP)"/>
    <property type="match status" value="1"/>
</dbReference>
<comment type="subcellular location">
    <subcellularLocation>
        <location evidence="1">Cell outer membrane</location>
    </subcellularLocation>
</comment>
<comment type="similarity">
    <text evidence="2">Belongs to the outer membrane factor (OMF) (TC 1.B.17) family.</text>
</comment>
<dbReference type="PANTHER" id="PTHR30026">
    <property type="entry name" value="OUTER MEMBRANE PROTEIN TOLC"/>
    <property type="match status" value="1"/>
</dbReference>
<evidence type="ECO:0000313" key="8">
    <source>
        <dbReference type="EMBL" id="SBV93069.1"/>
    </source>
</evidence>
<proteinExistence type="inferred from homology"/>
<dbReference type="GO" id="GO:0015288">
    <property type="term" value="F:porin activity"/>
    <property type="evidence" value="ECO:0007669"/>
    <property type="project" value="TreeGrafter"/>
</dbReference>
<gene>
    <name evidence="8" type="ORF">KL86DYS2_10475</name>
</gene>
<reference evidence="8" key="1">
    <citation type="submission" date="2016-04" db="EMBL/GenBank/DDBJ databases">
        <authorList>
            <person name="Evans L.H."/>
            <person name="Alamgir A."/>
            <person name="Owens N."/>
            <person name="Weber N.D."/>
            <person name="Virtaneva K."/>
            <person name="Barbian K."/>
            <person name="Babar A."/>
            <person name="Rosenke K."/>
        </authorList>
    </citation>
    <scope>NUCLEOTIDE SEQUENCE</scope>
    <source>
        <strain evidence="8">86-2</strain>
    </source>
</reference>
<keyword evidence="5" id="KW-0812">Transmembrane</keyword>
<evidence type="ECO:0000256" key="2">
    <source>
        <dbReference type="ARBA" id="ARBA00007613"/>
    </source>
</evidence>
<accession>A0A212J0V4</accession>
<sequence>MIKKYITIVTMCMITVFISAQTKYSLEDCKQLTIENNRKIKNSRLEIESSKETKKDAFTNYFPSVSASAFGFSAKDPLVTMNMGGAPIGFLKNGMSAGITATQPIFAGGKIVNSNKLADLGIQVSQYQAKLSENDMLLNTENLYWQLVSLYEKRRTLDVIESQVDQLLKDVELSYQTGMITNNDVLKVKLKKNEVVSNRINLDNNIKLVKMSLCQQMAMDLSSADSLDIQVPNIEDVESPIKYYVDHKNVLPNRAEARLLDKNLEASKLQTKIKRADYLPTVAVGATYSRDNFMDKWNTNGAVFVSVNIPISGWWGGSHAIKQQQIQEKIALNNKIDIEEQLLLQMQNVKNELDNTYKQILLAKDGVEQSTENLRLNNQYYKAGTVTLTDVLDAQTLLQQNRDKYVESYANYQKKRIEYLQVTGR</sequence>
<dbReference type="GO" id="GO:1990281">
    <property type="term" value="C:efflux pump complex"/>
    <property type="evidence" value="ECO:0007669"/>
    <property type="project" value="TreeGrafter"/>
</dbReference>
<dbReference type="GO" id="GO:0009279">
    <property type="term" value="C:cell outer membrane"/>
    <property type="evidence" value="ECO:0007669"/>
    <property type="project" value="UniProtKB-SubCell"/>
</dbReference>
<dbReference type="AlphaFoldDB" id="A0A212J0V4"/>
<keyword evidence="3" id="KW-0813">Transport</keyword>
<keyword evidence="4" id="KW-1134">Transmembrane beta strand</keyword>
<dbReference type="EMBL" id="FLUL01000001">
    <property type="protein sequence ID" value="SBV93069.1"/>
    <property type="molecule type" value="Genomic_DNA"/>
</dbReference>
<dbReference type="Pfam" id="PF02321">
    <property type="entry name" value="OEP"/>
    <property type="match status" value="2"/>
</dbReference>
<evidence type="ECO:0000256" key="4">
    <source>
        <dbReference type="ARBA" id="ARBA00022452"/>
    </source>
</evidence>
<evidence type="ECO:0000256" key="7">
    <source>
        <dbReference type="ARBA" id="ARBA00023237"/>
    </source>
</evidence>
<evidence type="ECO:0000256" key="5">
    <source>
        <dbReference type="ARBA" id="ARBA00022692"/>
    </source>
</evidence>
<keyword evidence="7" id="KW-0998">Cell outer membrane</keyword>
<dbReference type="Gene3D" id="1.20.1600.10">
    <property type="entry name" value="Outer membrane efflux proteins (OEP)"/>
    <property type="match status" value="1"/>
</dbReference>
<dbReference type="PANTHER" id="PTHR30026:SF20">
    <property type="entry name" value="OUTER MEMBRANE PROTEIN TOLC"/>
    <property type="match status" value="1"/>
</dbReference>
<evidence type="ECO:0000256" key="1">
    <source>
        <dbReference type="ARBA" id="ARBA00004442"/>
    </source>
</evidence>
<dbReference type="RefSeq" id="WP_296946759.1">
    <property type="nucleotide sequence ID" value="NZ_LT599021.1"/>
</dbReference>
<dbReference type="InterPro" id="IPR051906">
    <property type="entry name" value="TolC-like"/>
</dbReference>
<name>A0A212J0V4_9BACT</name>
<evidence type="ECO:0000256" key="3">
    <source>
        <dbReference type="ARBA" id="ARBA00022448"/>
    </source>
</evidence>
<organism evidence="8">
    <name type="scientific">uncultured Dysgonomonas sp</name>
    <dbReference type="NCBI Taxonomy" id="206096"/>
    <lineage>
        <taxon>Bacteria</taxon>
        <taxon>Pseudomonadati</taxon>
        <taxon>Bacteroidota</taxon>
        <taxon>Bacteroidia</taxon>
        <taxon>Bacteroidales</taxon>
        <taxon>Dysgonomonadaceae</taxon>
        <taxon>Dysgonomonas</taxon>
        <taxon>environmental samples</taxon>
    </lineage>
</organism>
<dbReference type="GO" id="GO:0015562">
    <property type="term" value="F:efflux transmembrane transporter activity"/>
    <property type="evidence" value="ECO:0007669"/>
    <property type="project" value="InterPro"/>
</dbReference>
<protein>
    <recommendedName>
        <fullName evidence="9">Outer membrane efflux protein</fullName>
    </recommendedName>
</protein>
<evidence type="ECO:0000256" key="6">
    <source>
        <dbReference type="ARBA" id="ARBA00023136"/>
    </source>
</evidence>
<keyword evidence="6" id="KW-0472">Membrane</keyword>